<dbReference type="GO" id="GO:0005835">
    <property type="term" value="C:fatty acid synthase complex"/>
    <property type="evidence" value="ECO:0007669"/>
    <property type="project" value="InterPro"/>
</dbReference>
<organism evidence="3 4">
    <name type="scientific">Corynebacterium endometrii</name>
    <dbReference type="NCBI Taxonomy" id="2488819"/>
    <lineage>
        <taxon>Bacteria</taxon>
        <taxon>Bacillati</taxon>
        <taxon>Actinomycetota</taxon>
        <taxon>Actinomycetes</taxon>
        <taxon>Mycobacteriales</taxon>
        <taxon>Corynebacteriaceae</taxon>
        <taxon>Corynebacterium</taxon>
    </lineage>
</organism>
<evidence type="ECO:0000256" key="1">
    <source>
        <dbReference type="ARBA" id="ARBA00005254"/>
    </source>
</evidence>
<dbReference type="Proteomes" id="UP000296352">
    <property type="component" value="Chromosome"/>
</dbReference>
<dbReference type="PANTHER" id="PTHR43841">
    <property type="entry name" value="3-HYDROXYACYL-THIOESTER DEHYDRATASE HTDX-RELATED"/>
    <property type="match status" value="1"/>
</dbReference>
<evidence type="ECO:0000313" key="4">
    <source>
        <dbReference type="Proteomes" id="UP000296352"/>
    </source>
</evidence>
<dbReference type="Pfam" id="PF01575">
    <property type="entry name" value="MaoC_dehydratas"/>
    <property type="match status" value="1"/>
</dbReference>
<gene>
    <name evidence="3" type="ORF">CENDO_03185</name>
</gene>
<dbReference type="EMBL" id="CP039247">
    <property type="protein sequence ID" value="QCB27934.1"/>
    <property type="molecule type" value="Genomic_DNA"/>
</dbReference>
<keyword evidence="3" id="KW-0808">Transferase</keyword>
<dbReference type="KEGG" id="cee:CENDO_03185"/>
<dbReference type="RefSeq" id="WP_136140739.1">
    <property type="nucleotide sequence ID" value="NZ_CP039247.1"/>
</dbReference>
<feature type="domain" description="MaoC-like" evidence="2">
    <location>
        <begin position="196"/>
        <end position="271"/>
    </location>
</feature>
<dbReference type="InterPro" id="IPR003965">
    <property type="entry name" value="Fatty_acid_synthase"/>
</dbReference>
<sequence length="304" mass="33189">MDFKTLDKIPDLGVEFRKIVADKLPGVGVKRVADKDPATGVEVNGVTVDPRHLAAYNQAVGLRTGSELPVTYPFVLSFPLVMRVMRSGDFPYSPMGAVHISNQIEQTRALRLGEEFKLRVHARNVREHRRGLLVDLVTEVIVGAETVWAQTSTFLGMGARLDSAAPQEIKDRGQERGTCLPAAGEEPDVAQTALWRVTAEDIKQYAEASGDKNPVHVSGIGARAFGFPNVIAHGMWTAARMLAPLEGRIGGALRYTVDFAKPVVLPARVAFWARRDPDGGAWKLEVRKAKKPESVHAVAEVVEL</sequence>
<dbReference type="Gene3D" id="3.10.129.10">
    <property type="entry name" value="Hotdog Thioesterase"/>
    <property type="match status" value="1"/>
</dbReference>
<dbReference type="PRINTS" id="PR01483">
    <property type="entry name" value="FASYNTHASE"/>
</dbReference>
<dbReference type="PANTHER" id="PTHR43841:SF3">
    <property type="entry name" value="(3R)-HYDROXYACYL-ACP DEHYDRATASE SUBUNIT HADB"/>
    <property type="match status" value="1"/>
</dbReference>
<dbReference type="InterPro" id="IPR002539">
    <property type="entry name" value="MaoC-like_dom"/>
</dbReference>
<dbReference type="OrthoDB" id="9774179at2"/>
<dbReference type="AlphaFoldDB" id="A0A4P7QGM2"/>
<proteinExistence type="inferred from homology"/>
<comment type="similarity">
    <text evidence="1">Belongs to the enoyl-CoA hydratase/isomerase family.</text>
</comment>
<evidence type="ECO:0000259" key="2">
    <source>
        <dbReference type="Pfam" id="PF01575"/>
    </source>
</evidence>
<dbReference type="SUPFAM" id="SSF54637">
    <property type="entry name" value="Thioesterase/thiol ester dehydrase-isomerase"/>
    <property type="match status" value="2"/>
</dbReference>
<accession>A0A4P7QGM2</accession>
<name>A0A4P7QGM2_9CORY</name>
<evidence type="ECO:0000313" key="3">
    <source>
        <dbReference type="EMBL" id="QCB27934.1"/>
    </source>
</evidence>
<keyword evidence="4" id="KW-1185">Reference proteome</keyword>
<protein>
    <submittedName>
        <fullName evidence="3">Bifunctional enoyl-CoA hydratase/phosphate acetyltransferase</fullName>
    </submittedName>
</protein>
<dbReference type="GO" id="GO:0004312">
    <property type="term" value="F:fatty acid synthase activity"/>
    <property type="evidence" value="ECO:0007669"/>
    <property type="project" value="InterPro"/>
</dbReference>
<dbReference type="InterPro" id="IPR029069">
    <property type="entry name" value="HotDog_dom_sf"/>
</dbReference>
<reference evidence="3 4" key="1">
    <citation type="submission" date="2019-04" db="EMBL/GenBank/DDBJ databases">
        <title>Corynebacterium endometrii sp. nov., isolated from the uterus of a cow with endometritis.</title>
        <authorList>
            <person name="Ballas P."/>
            <person name="Ruckert C."/>
            <person name="Wagener K."/>
            <person name="Drillich M."/>
            <person name="Kaempfer P."/>
            <person name="Busse H.-J."/>
            <person name="Ehling-Schulz M."/>
        </authorList>
    </citation>
    <scope>NUCLEOTIDE SEQUENCE [LARGE SCALE GENOMIC DNA]</scope>
    <source>
        <strain evidence="3 4">LMM-1653</strain>
    </source>
</reference>
<dbReference type="GO" id="GO:0006633">
    <property type="term" value="P:fatty acid biosynthetic process"/>
    <property type="evidence" value="ECO:0007669"/>
    <property type="project" value="InterPro"/>
</dbReference>